<accession>A0A9P8SKW0</accession>
<organism evidence="1 2">
    <name type="scientific">Hirsutella rhossiliensis</name>
    <dbReference type="NCBI Taxonomy" id="111463"/>
    <lineage>
        <taxon>Eukaryota</taxon>
        <taxon>Fungi</taxon>
        <taxon>Dikarya</taxon>
        <taxon>Ascomycota</taxon>
        <taxon>Pezizomycotina</taxon>
        <taxon>Sordariomycetes</taxon>
        <taxon>Hypocreomycetidae</taxon>
        <taxon>Hypocreales</taxon>
        <taxon>Ophiocordycipitaceae</taxon>
        <taxon>Hirsutella</taxon>
    </lineage>
</organism>
<proteinExistence type="predicted"/>
<reference evidence="1" key="1">
    <citation type="submission" date="2021-09" db="EMBL/GenBank/DDBJ databases">
        <title>A high-quality genome of the endoparasitic fungus Hirsutella rhossiliensis with a comparison of Hirsutella genomes reveals transposable elements contributing to genome size variation.</title>
        <authorList>
            <person name="Lin R."/>
            <person name="Jiao Y."/>
            <person name="Sun X."/>
            <person name="Ling J."/>
            <person name="Xie B."/>
            <person name="Cheng X."/>
        </authorList>
    </citation>
    <scope>NUCLEOTIDE SEQUENCE</scope>
    <source>
        <strain evidence="1">HR02</strain>
    </source>
</reference>
<evidence type="ECO:0000313" key="2">
    <source>
        <dbReference type="Proteomes" id="UP000824596"/>
    </source>
</evidence>
<evidence type="ECO:0000313" key="1">
    <source>
        <dbReference type="EMBL" id="KAH0965644.1"/>
    </source>
</evidence>
<dbReference type="GeneID" id="68352789"/>
<dbReference type="Proteomes" id="UP000824596">
    <property type="component" value="Unassembled WGS sequence"/>
</dbReference>
<dbReference type="RefSeq" id="XP_044723157.1">
    <property type="nucleotide sequence ID" value="XM_044862131.1"/>
</dbReference>
<dbReference type="EMBL" id="JAIZPD010000003">
    <property type="protein sequence ID" value="KAH0965644.1"/>
    <property type="molecule type" value="Genomic_DNA"/>
</dbReference>
<keyword evidence="2" id="KW-1185">Reference proteome</keyword>
<dbReference type="AlphaFoldDB" id="A0A9P8SKW0"/>
<dbReference type="OrthoDB" id="5210410at2759"/>
<sequence>MMPSIAHRSRGIVVLAAAAATTAALSFKYKAAAIRDNDIAQQQYKAPNGYVSVDRSGGGI</sequence>
<gene>
    <name evidence="1" type="ORF">HRG_03660</name>
</gene>
<comment type="caution">
    <text evidence="1">The sequence shown here is derived from an EMBL/GenBank/DDBJ whole genome shotgun (WGS) entry which is preliminary data.</text>
</comment>
<name>A0A9P8SKW0_9HYPO</name>
<protein>
    <submittedName>
        <fullName evidence="1">Uncharacterized protein</fullName>
    </submittedName>
</protein>